<dbReference type="GO" id="GO:0006260">
    <property type="term" value="P:DNA replication"/>
    <property type="evidence" value="ECO:0007669"/>
    <property type="project" value="UniProtKB-KW"/>
</dbReference>
<dbReference type="AlphaFoldDB" id="A0A2X3K372"/>
<organism evidence="8 9">
    <name type="scientific">Escherichia coli</name>
    <dbReference type="NCBI Taxonomy" id="562"/>
    <lineage>
        <taxon>Bacteria</taxon>
        <taxon>Pseudomonadati</taxon>
        <taxon>Pseudomonadota</taxon>
        <taxon>Gammaproteobacteria</taxon>
        <taxon>Enterobacterales</taxon>
        <taxon>Enterobacteriaceae</taxon>
        <taxon>Escherichia</taxon>
    </lineage>
</organism>
<reference evidence="8 9" key="1">
    <citation type="submission" date="2018-06" db="EMBL/GenBank/DDBJ databases">
        <authorList>
            <consortium name="Pathogen Informatics"/>
            <person name="Doyle S."/>
        </authorList>
    </citation>
    <scope>NUCLEOTIDE SEQUENCE [LARGE SCALE GENOMIC DNA]</scope>
    <source>
        <strain evidence="8 9">NCTC8009</strain>
    </source>
</reference>
<keyword evidence="4" id="KW-0540">Nuclease</keyword>
<name>A0A2X3K372_ECOLX</name>
<evidence type="ECO:0000256" key="1">
    <source>
        <dbReference type="ARBA" id="ARBA00003293"/>
    </source>
</evidence>
<evidence type="ECO:0000259" key="7">
    <source>
        <dbReference type="Pfam" id="PF05840"/>
    </source>
</evidence>
<proteinExistence type="inferred from homology"/>
<evidence type="ECO:0000256" key="2">
    <source>
        <dbReference type="ARBA" id="ARBA00009260"/>
    </source>
</evidence>
<comment type="function">
    <text evidence="1">Possible endonuclease which induces a single-strand cut and initiates DNA replication.</text>
</comment>
<sequence>MRDSSDYLVNTFFAAVRKKLNRDGLRWYGIRTVEPHHDGTVHWHMMVFAHPEEIDHHCVPHPRYCHSGRSSRAGR</sequence>
<evidence type="ECO:0000313" key="8">
    <source>
        <dbReference type="EMBL" id="SQD02301.1"/>
    </source>
</evidence>
<dbReference type="GO" id="GO:0004519">
    <property type="term" value="F:endonuclease activity"/>
    <property type="evidence" value="ECO:0007669"/>
    <property type="project" value="UniProtKB-KW"/>
</dbReference>
<dbReference type="EMBL" id="UARW01000010">
    <property type="protein sequence ID" value="SQD02301.1"/>
    <property type="molecule type" value="Genomic_DNA"/>
</dbReference>
<gene>
    <name evidence="8" type="ORF">NCTC8009_02755</name>
</gene>
<dbReference type="Proteomes" id="UP000250991">
    <property type="component" value="Unassembled WGS sequence"/>
</dbReference>
<dbReference type="InterPro" id="IPR008766">
    <property type="entry name" value="Replication_gene_A-like"/>
</dbReference>
<keyword evidence="5" id="KW-0255">Endonuclease</keyword>
<dbReference type="Pfam" id="PF05840">
    <property type="entry name" value="Phage_GPA"/>
    <property type="match status" value="1"/>
</dbReference>
<keyword evidence="6" id="KW-0378">Hydrolase</keyword>
<feature type="domain" description="Replication gene A protein-like" evidence="7">
    <location>
        <begin position="1"/>
        <end position="55"/>
    </location>
</feature>
<evidence type="ECO:0000256" key="3">
    <source>
        <dbReference type="ARBA" id="ARBA00022705"/>
    </source>
</evidence>
<keyword evidence="3" id="KW-0235">DNA replication</keyword>
<protein>
    <submittedName>
        <fullName evidence="8">Phage replication protein</fullName>
    </submittedName>
</protein>
<evidence type="ECO:0000256" key="6">
    <source>
        <dbReference type="ARBA" id="ARBA00022801"/>
    </source>
</evidence>
<evidence type="ECO:0000313" key="9">
    <source>
        <dbReference type="Proteomes" id="UP000250991"/>
    </source>
</evidence>
<dbReference type="GO" id="GO:0016787">
    <property type="term" value="F:hydrolase activity"/>
    <property type="evidence" value="ECO:0007669"/>
    <property type="project" value="UniProtKB-KW"/>
</dbReference>
<comment type="similarity">
    <text evidence="2">Belongs to the phage GPA family.</text>
</comment>
<evidence type="ECO:0000256" key="5">
    <source>
        <dbReference type="ARBA" id="ARBA00022759"/>
    </source>
</evidence>
<accession>A0A2X3K372</accession>
<evidence type="ECO:0000256" key="4">
    <source>
        <dbReference type="ARBA" id="ARBA00022722"/>
    </source>
</evidence>